<reference evidence="1 2" key="1">
    <citation type="journal article" date="2019" name="Nat. Ecol. Evol.">
        <title>Megaphylogeny resolves global patterns of mushroom evolution.</title>
        <authorList>
            <person name="Varga T."/>
            <person name="Krizsan K."/>
            <person name="Foldi C."/>
            <person name="Dima B."/>
            <person name="Sanchez-Garcia M."/>
            <person name="Sanchez-Ramirez S."/>
            <person name="Szollosi G.J."/>
            <person name="Szarkandi J.G."/>
            <person name="Papp V."/>
            <person name="Albert L."/>
            <person name="Andreopoulos W."/>
            <person name="Angelini C."/>
            <person name="Antonin V."/>
            <person name="Barry K.W."/>
            <person name="Bougher N.L."/>
            <person name="Buchanan P."/>
            <person name="Buyck B."/>
            <person name="Bense V."/>
            <person name="Catcheside P."/>
            <person name="Chovatia M."/>
            <person name="Cooper J."/>
            <person name="Damon W."/>
            <person name="Desjardin D."/>
            <person name="Finy P."/>
            <person name="Geml J."/>
            <person name="Haridas S."/>
            <person name="Hughes K."/>
            <person name="Justo A."/>
            <person name="Karasinski D."/>
            <person name="Kautmanova I."/>
            <person name="Kiss B."/>
            <person name="Kocsube S."/>
            <person name="Kotiranta H."/>
            <person name="LaButti K.M."/>
            <person name="Lechner B.E."/>
            <person name="Liimatainen K."/>
            <person name="Lipzen A."/>
            <person name="Lukacs Z."/>
            <person name="Mihaltcheva S."/>
            <person name="Morgado L.N."/>
            <person name="Niskanen T."/>
            <person name="Noordeloos M.E."/>
            <person name="Ohm R.A."/>
            <person name="Ortiz-Santana B."/>
            <person name="Ovrebo C."/>
            <person name="Racz N."/>
            <person name="Riley R."/>
            <person name="Savchenko A."/>
            <person name="Shiryaev A."/>
            <person name="Soop K."/>
            <person name="Spirin V."/>
            <person name="Szebenyi C."/>
            <person name="Tomsovsky M."/>
            <person name="Tulloss R.E."/>
            <person name="Uehling J."/>
            <person name="Grigoriev I.V."/>
            <person name="Vagvolgyi C."/>
            <person name="Papp T."/>
            <person name="Martin F.M."/>
            <person name="Miettinen O."/>
            <person name="Hibbett D.S."/>
            <person name="Nagy L.G."/>
        </authorList>
    </citation>
    <scope>NUCLEOTIDE SEQUENCE [LARGE SCALE GENOMIC DNA]</scope>
    <source>
        <strain evidence="1 2">NL-1719</strain>
    </source>
</reference>
<proteinExistence type="predicted"/>
<organism evidence="1 2">
    <name type="scientific">Pluteus cervinus</name>
    <dbReference type="NCBI Taxonomy" id="181527"/>
    <lineage>
        <taxon>Eukaryota</taxon>
        <taxon>Fungi</taxon>
        <taxon>Dikarya</taxon>
        <taxon>Basidiomycota</taxon>
        <taxon>Agaricomycotina</taxon>
        <taxon>Agaricomycetes</taxon>
        <taxon>Agaricomycetidae</taxon>
        <taxon>Agaricales</taxon>
        <taxon>Pluteineae</taxon>
        <taxon>Pluteaceae</taxon>
        <taxon>Pluteus</taxon>
    </lineage>
</organism>
<name>A0ACD3B6N7_9AGAR</name>
<evidence type="ECO:0000313" key="2">
    <source>
        <dbReference type="Proteomes" id="UP000308600"/>
    </source>
</evidence>
<accession>A0ACD3B6N7</accession>
<evidence type="ECO:0000313" key="1">
    <source>
        <dbReference type="EMBL" id="TFK73304.1"/>
    </source>
</evidence>
<dbReference type="EMBL" id="ML208277">
    <property type="protein sequence ID" value="TFK73304.1"/>
    <property type="molecule type" value="Genomic_DNA"/>
</dbReference>
<protein>
    <submittedName>
        <fullName evidence="1">Cytochrome P450</fullName>
    </submittedName>
</protein>
<gene>
    <name evidence="1" type="ORF">BDN72DRAFT_216332</name>
</gene>
<sequence length="508" mass="57738">MAYSPTTWALLTFSFVWLLLKVVRKPKHPEYPPSPKKPWPIIRNVPHVPTSRPWLTYTAWGKEHNNKPLHLEALGQHMIILNNVDDAIELMEKRSSIYSDKPDMPLMTLMGLDFNATFLRYGNIWREHRKAFQLGFRKEMIGTYHPIIELETNKFLRRLIAHPKDLKEHCQFFPASIVMSIVYGHELESSEDPILVTTKRAIQLGNPTIMTGALLMITFPVLLNIPRWLPGGGFHDVAARSRKAISEMIEMPYAIVKDRMQNGVDKPSLVQDLLEKQEAKGVDDESVLKNVAGSAFGAGVDTTDCALGTLFLALSLHPEVQKRARSEIASVTGMTRLPVFNDRPSLPYVEAICRELRRWRPEAPAGVPRATSQDDIYQGYFIPKGSMIFFNTWGMTHNPDIYPDPEEFKPERFLNTDGSLNDDDCHLTFGFGRRICPGRYLASDIVWLAAVRIIATLELSDPKDPATGESIDLDKHQYSNETLSHPPRFICTIKSTEYADNLLRSEEE</sequence>
<keyword evidence="2" id="KW-1185">Reference proteome</keyword>
<dbReference type="Proteomes" id="UP000308600">
    <property type="component" value="Unassembled WGS sequence"/>
</dbReference>